<accession>A0A221KC83</accession>
<dbReference type="EMBL" id="CP022423">
    <property type="protein sequence ID" value="ASM76644.1"/>
    <property type="molecule type" value="Genomic_DNA"/>
</dbReference>
<keyword evidence="3" id="KW-1185">Reference proteome</keyword>
<evidence type="ECO:0000313" key="2">
    <source>
        <dbReference type="EMBL" id="ASM76644.1"/>
    </source>
</evidence>
<name>A0A221KC83_VITFI</name>
<gene>
    <name evidence="2" type="ORF">VITFI_CDS0866</name>
</gene>
<proteinExistence type="predicted"/>
<sequence length="282" mass="30388">MLLVINDSQCIDYWLSKLKGVTHSDVEWLLAQGFIAVASTSSASVPSREDPTWKLLMHTLNTATISQVSDVLKAQAWAQLKGLRAYRFVQDVDQCVDDRELRDLARAFVSAIHGEFGGEGVERFVHALAERRALSTRTLATPAPPSDGIALTPAVGATPVGFDAAECYRLSRWPSAGTLVTPVFNRLASLISHHALPLQQIALRGRVDVAVALGFVQAMQAQGVLEVQRQGCPPGLVTEPAPHPLREGLPGMMPPSQPNRASAPPAVSSGLLGRLRERLGLR</sequence>
<protein>
    <submittedName>
        <fullName evidence="2">Uncharacterized protein</fullName>
    </submittedName>
</protein>
<dbReference type="AlphaFoldDB" id="A0A221KC83"/>
<feature type="region of interest" description="Disordered" evidence="1">
    <location>
        <begin position="235"/>
        <end position="268"/>
    </location>
</feature>
<reference evidence="2 3" key="1">
    <citation type="submission" date="2017-07" db="EMBL/GenBank/DDBJ databases">
        <title>Complete Genome Sequence of the cosmetic ferment Vitreoscilla filiformis (ATCC15551).</title>
        <authorList>
            <person name="Contreras S."/>
            <person name="Sagory-Zalkind P."/>
            <person name="Blanquart H."/>
            <person name="Iltis A."/>
            <person name="Morand S.C."/>
        </authorList>
    </citation>
    <scope>NUCLEOTIDE SEQUENCE [LARGE SCALE GENOMIC DNA]</scope>
    <source>
        <strain evidence="2 3">ATCC 15551</strain>
    </source>
</reference>
<evidence type="ECO:0000313" key="3">
    <source>
        <dbReference type="Proteomes" id="UP000199729"/>
    </source>
</evidence>
<evidence type="ECO:0000256" key="1">
    <source>
        <dbReference type="SAM" id="MobiDB-lite"/>
    </source>
</evidence>
<organism evidence="2 3">
    <name type="scientific">Vitreoscilla filiformis</name>
    <dbReference type="NCBI Taxonomy" id="63"/>
    <lineage>
        <taxon>Bacteria</taxon>
        <taxon>Pseudomonadati</taxon>
        <taxon>Pseudomonadota</taxon>
        <taxon>Betaproteobacteria</taxon>
        <taxon>Neisseriales</taxon>
        <taxon>Neisseriaceae</taxon>
        <taxon>Vitreoscilla</taxon>
    </lineage>
</organism>
<dbReference type="Proteomes" id="UP000199729">
    <property type="component" value="Chromosome"/>
</dbReference>
<dbReference type="KEGG" id="vff:VITFI_CDS0866"/>